<evidence type="ECO:0000256" key="3">
    <source>
        <dbReference type="ARBA" id="ARBA00022475"/>
    </source>
</evidence>
<feature type="transmembrane region" description="Helical" evidence="7">
    <location>
        <begin position="102"/>
        <end position="124"/>
    </location>
</feature>
<feature type="transmembrane region" description="Helical" evidence="7">
    <location>
        <begin position="206"/>
        <end position="228"/>
    </location>
</feature>
<dbReference type="InterPro" id="IPR050171">
    <property type="entry name" value="MFS_Transporters"/>
</dbReference>
<gene>
    <name evidence="9" type="ORF">H0A68_13760</name>
</gene>
<feature type="transmembrane region" description="Helical" evidence="7">
    <location>
        <begin position="167"/>
        <end position="185"/>
    </location>
</feature>
<evidence type="ECO:0000313" key="10">
    <source>
        <dbReference type="Proteomes" id="UP000580517"/>
    </source>
</evidence>
<comment type="subcellular location">
    <subcellularLocation>
        <location evidence="1">Cell membrane</location>
        <topology evidence="1">Multi-pass membrane protein</topology>
    </subcellularLocation>
</comment>
<sequence length="392" mass="40222">MGEASFSLKKIAIPAYGPSVLFGLGNGAILPVIALSARDLGASPALAGLIVALIGLGSLATNIPAALVTARFGERKALTGASTVMVAALLLCIFARSEALLAVSTLLIGTATSVFYLARQTYLIEAVPFAMRARALSTLGGTHRIGMFFGPFAGAALMHFLGLAGAYWVGIAALTGAGLLSWSIPDLHAGPKDETQVNAAKPRMAAIARTHASVFLTLGVGILLISAMRAGRQVVIPLWADHIGLSPAATSIIFGLTSAVDMLVFYPAGKIMDQYGRLWVALPCALIMGLALLSIPLTGVLITFLTVSMLMGLGNGFGSGINMTLGADASPSHGRTEFLGLWRLISDVGTSAGPVILSGITALVSLGAGIALIGSFGFVAAAIFWRSLPHGR</sequence>
<dbReference type="Gene3D" id="1.20.1250.20">
    <property type="entry name" value="MFS general substrate transporter like domains"/>
    <property type="match status" value="2"/>
</dbReference>
<comment type="caution">
    <text evidence="9">The sequence shown here is derived from an EMBL/GenBank/DDBJ whole genome shotgun (WGS) entry which is preliminary data.</text>
</comment>
<dbReference type="GO" id="GO:0022857">
    <property type="term" value="F:transmembrane transporter activity"/>
    <property type="evidence" value="ECO:0007669"/>
    <property type="project" value="InterPro"/>
</dbReference>
<feature type="transmembrane region" description="Helical" evidence="7">
    <location>
        <begin position="12"/>
        <end position="34"/>
    </location>
</feature>
<feature type="transmembrane region" description="Helical" evidence="7">
    <location>
        <begin position="278"/>
        <end position="305"/>
    </location>
</feature>
<keyword evidence="4 7" id="KW-0812">Transmembrane</keyword>
<dbReference type="InterPro" id="IPR036259">
    <property type="entry name" value="MFS_trans_sf"/>
</dbReference>
<evidence type="ECO:0000256" key="7">
    <source>
        <dbReference type="SAM" id="Phobius"/>
    </source>
</evidence>
<dbReference type="GO" id="GO:0005886">
    <property type="term" value="C:plasma membrane"/>
    <property type="evidence" value="ECO:0007669"/>
    <property type="project" value="UniProtKB-SubCell"/>
</dbReference>
<dbReference type="InterPro" id="IPR020846">
    <property type="entry name" value="MFS_dom"/>
</dbReference>
<dbReference type="SUPFAM" id="SSF103473">
    <property type="entry name" value="MFS general substrate transporter"/>
    <property type="match status" value="1"/>
</dbReference>
<evidence type="ECO:0000256" key="1">
    <source>
        <dbReference type="ARBA" id="ARBA00004651"/>
    </source>
</evidence>
<evidence type="ECO:0000256" key="4">
    <source>
        <dbReference type="ARBA" id="ARBA00022692"/>
    </source>
</evidence>
<dbReference type="AlphaFoldDB" id="A0A853FE07"/>
<accession>A0A853FE07</accession>
<dbReference type="RefSeq" id="WP_129969898.1">
    <property type="nucleotide sequence ID" value="NZ_JACCEW010000004.1"/>
</dbReference>
<dbReference type="PANTHER" id="PTHR23517:SF3">
    <property type="entry name" value="INTEGRAL MEMBRANE TRANSPORT PROTEIN"/>
    <property type="match status" value="1"/>
</dbReference>
<dbReference type="Pfam" id="PF07690">
    <property type="entry name" value="MFS_1"/>
    <property type="match status" value="2"/>
</dbReference>
<keyword evidence="5 7" id="KW-1133">Transmembrane helix</keyword>
<dbReference type="Proteomes" id="UP000580517">
    <property type="component" value="Unassembled WGS sequence"/>
</dbReference>
<feature type="transmembrane region" description="Helical" evidence="7">
    <location>
        <begin position="145"/>
        <end position="161"/>
    </location>
</feature>
<dbReference type="EMBL" id="JACCEW010000004">
    <property type="protein sequence ID" value="NYT37948.1"/>
    <property type="molecule type" value="Genomic_DNA"/>
</dbReference>
<keyword evidence="6 7" id="KW-0472">Membrane</keyword>
<dbReference type="OrthoDB" id="3285241at2"/>
<proteinExistence type="predicted"/>
<keyword evidence="2" id="KW-0813">Transport</keyword>
<protein>
    <submittedName>
        <fullName evidence="9">MFS transporter</fullName>
    </submittedName>
</protein>
<evidence type="ECO:0000256" key="6">
    <source>
        <dbReference type="ARBA" id="ARBA00023136"/>
    </source>
</evidence>
<evidence type="ECO:0000259" key="8">
    <source>
        <dbReference type="PROSITE" id="PS50850"/>
    </source>
</evidence>
<name>A0A853FE07_9BURK</name>
<keyword evidence="3" id="KW-1003">Cell membrane</keyword>
<evidence type="ECO:0000256" key="2">
    <source>
        <dbReference type="ARBA" id="ARBA00022448"/>
    </source>
</evidence>
<feature type="transmembrane region" description="Helical" evidence="7">
    <location>
        <begin position="356"/>
        <end position="385"/>
    </location>
</feature>
<feature type="domain" description="Major facilitator superfamily (MFS) profile" evidence="8">
    <location>
        <begin position="11"/>
        <end position="392"/>
    </location>
</feature>
<keyword evidence="10" id="KW-1185">Reference proteome</keyword>
<dbReference type="PANTHER" id="PTHR23517">
    <property type="entry name" value="RESISTANCE PROTEIN MDTM, PUTATIVE-RELATED-RELATED"/>
    <property type="match status" value="1"/>
</dbReference>
<organism evidence="9 10">
    <name type="scientific">Allopusillimonas soli</name>
    <dbReference type="NCBI Taxonomy" id="659016"/>
    <lineage>
        <taxon>Bacteria</taxon>
        <taxon>Pseudomonadati</taxon>
        <taxon>Pseudomonadota</taxon>
        <taxon>Betaproteobacteria</taxon>
        <taxon>Burkholderiales</taxon>
        <taxon>Alcaligenaceae</taxon>
        <taxon>Allopusillimonas</taxon>
    </lineage>
</organism>
<reference evidence="9 10" key="1">
    <citation type="submission" date="2020-07" db="EMBL/GenBank/DDBJ databases">
        <title>Taxonomic revisions and descriptions of new bacterial species based on genomic comparisons in the high-G+C-content subgroup of the family Alcaligenaceae.</title>
        <authorList>
            <person name="Szabo A."/>
            <person name="Felfoldi T."/>
        </authorList>
    </citation>
    <scope>NUCLEOTIDE SEQUENCE [LARGE SCALE GENOMIC DNA]</scope>
    <source>
        <strain evidence="9 10">DSM 25264</strain>
    </source>
</reference>
<feature type="transmembrane region" description="Helical" evidence="7">
    <location>
        <begin position="248"/>
        <end position="266"/>
    </location>
</feature>
<dbReference type="PROSITE" id="PS50850">
    <property type="entry name" value="MFS"/>
    <property type="match status" value="1"/>
</dbReference>
<evidence type="ECO:0000256" key="5">
    <source>
        <dbReference type="ARBA" id="ARBA00022989"/>
    </source>
</evidence>
<evidence type="ECO:0000313" key="9">
    <source>
        <dbReference type="EMBL" id="NYT37948.1"/>
    </source>
</evidence>
<feature type="transmembrane region" description="Helical" evidence="7">
    <location>
        <begin position="77"/>
        <end position="96"/>
    </location>
</feature>
<dbReference type="InterPro" id="IPR011701">
    <property type="entry name" value="MFS"/>
</dbReference>
<feature type="transmembrane region" description="Helical" evidence="7">
    <location>
        <begin position="46"/>
        <end position="70"/>
    </location>
</feature>
<dbReference type="CDD" id="cd17325">
    <property type="entry name" value="MFS_MdtG_SLC18_like"/>
    <property type="match status" value="1"/>
</dbReference>